<name>A0A0A9BSF8_ARUDO</name>
<accession>A0A0A9BSF8</accession>
<protein>
    <submittedName>
        <fullName evidence="1">Uncharacterized protein</fullName>
    </submittedName>
</protein>
<reference evidence="1" key="2">
    <citation type="journal article" date="2015" name="Data Brief">
        <title>Shoot transcriptome of the giant reed, Arundo donax.</title>
        <authorList>
            <person name="Barrero R.A."/>
            <person name="Guerrero F.D."/>
            <person name="Moolhuijzen P."/>
            <person name="Goolsby J.A."/>
            <person name="Tidwell J."/>
            <person name="Bellgard S.E."/>
            <person name="Bellgard M.I."/>
        </authorList>
    </citation>
    <scope>NUCLEOTIDE SEQUENCE</scope>
    <source>
        <tissue evidence="1">Shoot tissue taken approximately 20 cm above the soil surface</tissue>
    </source>
</reference>
<evidence type="ECO:0000313" key="1">
    <source>
        <dbReference type="EMBL" id="JAD62212.1"/>
    </source>
</evidence>
<dbReference type="AlphaFoldDB" id="A0A0A9BSF8"/>
<reference evidence="1" key="1">
    <citation type="submission" date="2014-09" db="EMBL/GenBank/DDBJ databases">
        <authorList>
            <person name="Magalhaes I.L.F."/>
            <person name="Oliveira U."/>
            <person name="Santos F.R."/>
            <person name="Vidigal T.H.D.A."/>
            <person name="Brescovit A.D."/>
            <person name="Santos A.J."/>
        </authorList>
    </citation>
    <scope>NUCLEOTIDE SEQUENCE</scope>
    <source>
        <tissue evidence="1">Shoot tissue taken approximately 20 cm above the soil surface</tissue>
    </source>
</reference>
<organism evidence="1">
    <name type="scientific">Arundo donax</name>
    <name type="common">Giant reed</name>
    <name type="synonym">Donax arundinaceus</name>
    <dbReference type="NCBI Taxonomy" id="35708"/>
    <lineage>
        <taxon>Eukaryota</taxon>
        <taxon>Viridiplantae</taxon>
        <taxon>Streptophyta</taxon>
        <taxon>Embryophyta</taxon>
        <taxon>Tracheophyta</taxon>
        <taxon>Spermatophyta</taxon>
        <taxon>Magnoliopsida</taxon>
        <taxon>Liliopsida</taxon>
        <taxon>Poales</taxon>
        <taxon>Poaceae</taxon>
        <taxon>PACMAD clade</taxon>
        <taxon>Arundinoideae</taxon>
        <taxon>Arundineae</taxon>
        <taxon>Arundo</taxon>
    </lineage>
</organism>
<dbReference type="EMBL" id="GBRH01235683">
    <property type="protein sequence ID" value="JAD62212.1"/>
    <property type="molecule type" value="Transcribed_RNA"/>
</dbReference>
<proteinExistence type="predicted"/>
<sequence>MLAKAYLRLSLFDFFDTTILNFTKIRSELLYAFVFEYLLIYWFA</sequence>